<protein>
    <recommendedName>
        <fullName evidence="9">Cleavage stimulating factor 64</fullName>
    </recommendedName>
</protein>
<gene>
    <name evidence="7" type="ORF">NCGR_LOCUS38147</name>
</gene>
<dbReference type="SUPFAM" id="SSF54928">
    <property type="entry name" value="RNA-binding domain, RBD"/>
    <property type="match status" value="1"/>
</dbReference>
<evidence type="ECO:0000313" key="8">
    <source>
        <dbReference type="Proteomes" id="UP000604825"/>
    </source>
</evidence>
<dbReference type="Pfam" id="PF00076">
    <property type="entry name" value="RRM_1"/>
    <property type="match status" value="1"/>
</dbReference>
<dbReference type="FunFam" id="1.10.20.70:FF:000002">
    <property type="entry name" value="Related to Cleavage stimulation factor"/>
    <property type="match status" value="1"/>
</dbReference>
<evidence type="ECO:0000256" key="1">
    <source>
        <dbReference type="ARBA" id="ARBA00004123"/>
    </source>
</evidence>
<dbReference type="SMART" id="SM00360">
    <property type="entry name" value="RRM"/>
    <property type="match status" value="1"/>
</dbReference>
<keyword evidence="2" id="KW-0539">Nucleus</keyword>
<dbReference type="PANTHER" id="PTHR45735">
    <property type="entry name" value="CLEAVAGE STIMULATION FACTOR SUBUNIT 2"/>
    <property type="match status" value="1"/>
</dbReference>
<dbReference type="Gene3D" id="1.25.40.630">
    <property type="match status" value="1"/>
</dbReference>
<keyword evidence="8" id="KW-1185">Reference proteome</keyword>
<dbReference type="GO" id="GO:0031124">
    <property type="term" value="P:mRNA 3'-end processing"/>
    <property type="evidence" value="ECO:0007669"/>
    <property type="project" value="InterPro"/>
</dbReference>
<evidence type="ECO:0000256" key="2">
    <source>
        <dbReference type="ARBA" id="ARBA00023242"/>
    </source>
</evidence>
<evidence type="ECO:0000259" key="5">
    <source>
        <dbReference type="PROSITE" id="PS50102"/>
    </source>
</evidence>
<dbReference type="PROSITE" id="PS50102">
    <property type="entry name" value="RRM"/>
    <property type="match status" value="1"/>
</dbReference>
<reference evidence="7" key="1">
    <citation type="submission" date="2020-10" db="EMBL/GenBank/DDBJ databases">
        <authorList>
            <person name="Han B."/>
            <person name="Lu T."/>
            <person name="Zhao Q."/>
            <person name="Huang X."/>
            <person name="Zhao Y."/>
        </authorList>
    </citation>
    <scope>NUCLEOTIDE SEQUENCE</scope>
</reference>
<dbReference type="PROSITE" id="PS51022">
    <property type="entry name" value="L27"/>
    <property type="match status" value="1"/>
</dbReference>
<dbReference type="InterPro" id="IPR012677">
    <property type="entry name" value="Nucleotide-bd_a/b_plait_sf"/>
</dbReference>
<dbReference type="OrthoDB" id="272703at2759"/>
<dbReference type="InterPro" id="IPR000504">
    <property type="entry name" value="RRM_dom"/>
</dbReference>
<feature type="region of interest" description="Disordered" evidence="4">
    <location>
        <begin position="172"/>
        <end position="198"/>
    </location>
</feature>
<feature type="domain" description="RRM" evidence="5">
    <location>
        <begin position="97"/>
        <end position="175"/>
    </location>
</feature>
<organism evidence="7 8">
    <name type="scientific">Miscanthus lutarioriparius</name>
    <dbReference type="NCBI Taxonomy" id="422564"/>
    <lineage>
        <taxon>Eukaryota</taxon>
        <taxon>Viridiplantae</taxon>
        <taxon>Streptophyta</taxon>
        <taxon>Embryophyta</taxon>
        <taxon>Tracheophyta</taxon>
        <taxon>Spermatophyta</taxon>
        <taxon>Magnoliopsida</taxon>
        <taxon>Liliopsida</taxon>
        <taxon>Poales</taxon>
        <taxon>Poaceae</taxon>
        <taxon>PACMAD clade</taxon>
        <taxon>Panicoideae</taxon>
        <taxon>Andropogonodae</taxon>
        <taxon>Andropogoneae</taxon>
        <taxon>Saccharinae</taxon>
        <taxon>Miscanthus</taxon>
    </lineage>
</organism>
<feature type="domain" description="L27" evidence="6">
    <location>
        <begin position="546"/>
        <end position="583"/>
    </location>
</feature>
<dbReference type="InterPro" id="IPR026896">
    <property type="entry name" value="CSTF_C"/>
</dbReference>
<evidence type="ECO:0000256" key="4">
    <source>
        <dbReference type="SAM" id="MobiDB-lite"/>
    </source>
</evidence>
<keyword evidence="3" id="KW-0694">RNA-binding</keyword>
<feature type="compositionally biased region" description="Basic and acidic residues" evidence="4">
    <location>
        <begin position="172"/>
        <end position="187"/>
    </location>
</feature>
<comment type="caution">
    <text evidence="7">The sequence shown here is derived from an EMBL/GenBank/DDBJ whole genome shotgun (WGS) entry which is preliminary data.</text>
</comment>
<dbReference type="Proteomes" id="UP000604825">
    <property type="component" value="Unassembled WGS sequence"/>
</dbReference>
<dbReference type="InterPro" id="IPR035979">
    <property type="entry name" value="RBD_domain_sf"/>
</dbReference>
<dbReference type="GO" id="GO:0005847">
    <property type="term" value="C:mRNA cleavage and polyadenylation specificity factor complex"/>
    <property type="evidence" value="ECO:0007669"/>
    <property type="project" value="TreeGrafter"/>
</dbReference>
<evidence type="ECO:0008006" key="9">
    <source>
        <dbReference type="Google" id="ProtNLM"/>
    </source>
</evidence>
<dbReference type="FunFam" id="1.25.40.630:FF:000002">
    <property type="entry name" value="Cleavage stimulating factor 64"/>
    <property type="match status" value="1"/>
</dbReference>
<dbReference type="Gene3D" id="3.30.70.330">
    <property type="match status" value="1"/>
</dbReference>
<dbReference type="AlphaFoldDB" id="A0A811QEW0"/>
<proteinExistence type="predicted"/>
<dbReference type="InterPro" id="IPR004172">
    <property type="entry name" value="L27_dom"/>
</dbReference>
<dbReference type="EMBL" id="CAJGYO010000009">
    <property type="protein sequence ID" value="CAD6254544.1"/>
    <property type="molecule type" value="Genomic_DNA"/>
</dbReference>
<accession>A0A811QEW0</accession>
<dbReference type="Pfam" id="PF14304">
    <property type="entry name" value="CSTF_C"/>
    <property type="match status" value="1"/>
</dbReference>
<dbReference type="CDD" id="cd12398">
    <property type="entry name" value="RRM_CSTF2_RNA15_like"/>
    <property type="match status" value="1"/>
</dbReference>
<dbReference type="InterPro" id="IPR038192">
    <property type="entry name" value="CSTF_C_sf"/>
</dbReference>
<comment type="subcellular location">
    <subcellularLocation>
        <location evidence="1">Nucleus</location>
    </subcellularLocation>
</comment>
<dbReference type="Gene3D" id="1.10.20.70">
    <property type="entry name" value="Transcription termination and cleavage factor, C-terminal domain"/>
    <property type="match status" value="1"/>
</dbReference>
<dbReference type="GO" id="GO:0003729">
    <property type="term" value="F:mRNA binding"/>
    <property type="evidence" value="ECO:0007669"/>
    <property type="project" value="TreeGrafter"/>
</dbReference>
<evidence type="ECO:0000259" key="6">
    <source>
        <dbReference type="PROSITE" id="PS51022"/>
    </source>
</evidence>
<dbReference type="InterPro" id="IPR025742">
    <property type="entry name" value="CSTF2_hinge"/>
</dbReference>
<name>A0A811QEW0_9POAL</name>
<dbReference type="PANTHER" id="PTHR45735:SF2">
    <property type="entry name" value="CLEAVAGE STIMULATION FACTOR SUBUNIT 2"/>
    <property type="match status" value="1"/>
</dbReference>
<dbReference type="FunFam" id="3.30.70.330:FF:000378">
    <property type="entry name" value="Cleavage stimulating factor 64"/>
    <property type="match status" value="1"/>
</dbReference>
<evidence type="ECO:0000313" key="7">
    <source>
        <dbReference type="EMBL" id="CAD6254544.1"/>
    </source>
</evidence>
<sequence>MAATVAVAAYGSGATCRCVLTTTAGYSAADTPEKSAAPRTKNRDLSSISQFTSAGSRRISSAAVDLLCHSTEFVSSSAPSFQLSGAGEGKKMSIHVTIVTIGNIPYDATEEQLVQICEEVGPVVSFRLVIDKETGKPKGYGFCEYKDEETALSARRNLQGYEINGRQLRVDFAENGRNTDRNREKGRGGPGMASNVDSQKQLAGTSVVGETNLHQPVGLPPAIHAASVMAGVLGGAQTANVQNGLPVQYGLGNDPLTHYLARMSRHQLHEIMAELKFLTTQNKEHSKTLLQGIPQLPKALFQAQIMLGMVTPQMMQMAKSQQPLGSLAQSSSHLNEPYPQPDPMIPVVSRPSSLPTNIPPNPTILPEQTATRHSFPQHQHASQPQVKMFPHGQQSGIAAQSPMLHQPLGGSSSVPTQSLVASVGLISQVQPPFVPQHPGPPVMPTSVQQLPLTHPHLAQVAAATETLPNEIRVADQASHLTEFTHPSKLRKLEDGTSVPGIVNSSHAVYTAPLQAVGPSGPSGGYGAGVVSLQQPGNEGQLTPDVESALLQQVLQLTPEQLSSLPPEQQQQVIELQKMLSAGK</sequence>
<evidence type="ECO:0000256" key="3">
    <source>
        <dbReference type="PROSITE-ProRule" id="PRU00176"/>
    </source>
</evidence>
<dbReference type="Pfam" id="PF14327">
    <property type="entry name" value="CSTF2_hinge"/>
    <property type="match status" value="1"/>
</dbReference>